<dbReference type="RefSeq" id="WP_114371089.1">
    <property type="nucleotide sequence ID" value="NZ_CP031092.1"/>
</dbReference>
<protein>
    <recommendedName>
        <fullName evidence="4">DUF3137 domain-containing protein</fullName>
    </recommendedName>
</protein>
<accession>A0A345BWD0</accession>
<feature type="transmembrane region" description="Helical" evidence="1">
    <location>
        <begin position="90"/>
        <end position="111"/>
    </location>
</feature>
<dbReference type="KEGG" id="rue:DT065_03985"/>
<evidence type="ECO:0000313" key="2">
    <source>
        <dbReference type="EMBL" id="AXF55261.1"/>
    </source>
</evidence>
<reference evidence="2 3" key="1">
    <citation type="journal article" date="2018" name="J. Microbiol.">
        <title>Salicibibacter kimchii gen. nov., sp. nov., a moderately halophilic and alkalitolerant bacterium in the family Bacillaceae, isolated from kimchi.</title>
        <authorList>
            <person name="Jang J.Y."/>
            <person name="Oh Y.J."/>
            <person name="Lim S.K."/>
            <person name="Park H.K."/>
            <person name="Lee C."/>
            <person name="Kim J.Y."/>
            <person name="Lee M.A."/>
            <person name="Choi H.J."/>
        </authorList>
    </citation>
    <scope>NUCLEOTIDE SEQUENCE [LARGE SCALE GENOMIC DNA]</scope>
    <source>
        <strain evidence="2 3">NKC1-1</strain>
    </source>
</reference>
<evidence type="ECO:0008006" key="4">
    <source>
        <dbReference type="Google" id="ProtNLM"/>
    </source>
</evidence>
<keyword evidence="1" id="KW-0812">Transmembrane</keyword>
<keyword evidence="3" id="KW-1185">Reference proteome</keyword>
<dbReference type="OrthoDB" id="9812962at2"/>
<sequence>MKQADLIDFLRTYQKELNELVNKFKDGKEWIDKSHRRKLNWKKLYHYIFTVRVVFGVIAFIATPFIAIGFGTIFGDKTVYVNLREALLDLPLPVLAVSMIVPLVIIIWGLYRFSSHVVGLELSNIENADFTKEMYEKYNPLEYKVLTALSNEKDFVYDATVKVKECVLRNSDESIERERQIHRDTEKRLEKSKEIDSDLEEALEDKTTLFAEIDFLHRLLNLIHRNVIHFIENGYSASSAELNAKFSFYKLEHDSTNTFKYRLRHGVSKSEIAADIIQFEGENLGRLRQGEFLIQSEENTVLWLMTLDDRSDWVVKLHEKGHVDDLLNDNDEGIIAVEGYRKLLLVLFDLIGSDKI</sequence>
<organism evidence="2 3">
    <name type="scientific">Salicibibacter kimchii</name>
    <dbReference type="NCBI Taxonomy" id="2099786"/>
    <lineage>
        <taxon>Bacteria</taxon>
        <taxon>Bacillati</taxon>
        <taxon>Bacillota</taxon>
        <taxon>Bacilli</taxon>
        <taxon>Bacillales</taxon>
        <taxon>Bacillaceae</taxon>
        <taxon>Salicibibacter</taxon>
    </lineage>
</organism>
<evidence type="ECO:0000313" key="3">
    <source>
        <dbReference type="Proteomes" id="UP000252100"/>
    </source>
</evidence>
<keyword evidence="1" id="KW-1133">Transmembrane helix</keyword>
<evidence type="ECO:0000256" key="1">
    <source>
        <dbReference type="SAM" id="Phobius"/>
    </source>
</evidence>
<dbReference type="Proteomes" id="UP000252100">
    <property type="component" value="Chromosome"/>
</dbReference>
<name>A0A345BWD0_9BACI</name>
<dbReference type="AlphaFoldDB" id="A0A345BWD0"/>
<feature type="transmembrane region" description="Helical" evidence="1">
    <location>
        <begin position="44"/>
        <end position="70"/>
    </location>
</feature>
<dbReference type="EMBL" id="CP031092">
    <property type="protein sequence ID" value="AXF55261.1"/>
    <property type="molecule type" value="Genomic_DNA"/>
</dbReference>
<proteinExistence type="predicted"/>
<gene>
    <name evidence="2" type="ORF">DT065_03985</name>
</gene>
<keyword evidence="1" id="KW-0472">Membrane</keyword>